<gene>
    <name evidence="4" type="ORF">I6N95_17370</name>
</gene>
<feature type="transmembrane region" description="Helical" evidence="2">
    <location>
        <begin position="206"/>
        <end position="224"/>
    </location>
</feature>
<dbReference type="InterPro" id="IPR052710">
    <property type="entry name" value="CAAX_protease"/>
</dbReference>
<dbReference type="PANTHER" id="PTHR36435:SF1">
    <property type="entry name" value="CAAX AMINO TERMINAL PROTEASE FAMILY PROTEIN"/>
    <property type="match status" value="1"/>
</dbReference>
<sequence>MLLQEQIKIEEKETQISTGYAVFLLCLYFVLNLLGQVIVMVPQMMKKVLVYNEELLTVDPNEMAQKIMDEMSYPWFINLVQILILLGILWLFKRKNVAFFSHSPFARKEIIQIISYGVILVAASLALEQLVMYFQPEFTTANQSALEGIFIRSSKITMFISIVIVAPITEEIMYRGIFSVVFRKLPLVGFFVCAIAFTLAHSPTNLESFILYFVMALGLGGIYYKTQRIEASIFAHMLNNFIGFLLML</sequence>
<proteinExistence type="inferred from homology"/>
<keyword evidence="2" id="KW-1133">Transmembrane helix</keyword>
<dbReference type="Proteomes" id="UP000674938">
    <property type="component" value="Unassembled WGS sequence"/>
</dbReference>
<protein>
    <submittedName>
        <fullName evidence="4">CPBP family intramembrane metalloprotease</fullName>
    </submittedName>
</protein>
<evidence type="ECO:0000256" key="2">
    <source>
        <dbReference type="SAM" id="Phobius"/>
    </source>
</evidence>
<evidence type="ECO:0000313" key="5">
    <source>
        <dbReference type="Proteomes" id="UP000674938"/>
    </source>
</evidence>
<keyword evidence="5" id="KW-1185">Reference proteome</keyword>
<keyword evidence="4" id="KW-0482">Metalloprotease</keyword>
<feature type="transmembrane region" description="Helical" evidence="2">
    <location>
        <begin position="20"/>
        <end position="41"/>
    </location>
</feature>
<keyword evidence="2" id="KW-0472">Membrane</keyword>
<evidence type="ECO:0000259" key="3">
    <source>
        <dbReference type="Pfam" id="PF02517"/>
    </source>
</evidence>
<dbReference type="Pfam" id="PF02517">
    <property type="entry name" value="Rce1-like"/>
    <property type="match status" value="1"/>
</dbReference>
<comment type="caution">
    <text evidence="4">The sequence shown here is derived from an EMBL/GenBank/DDBJ whole genome shotgun (WGS) entry which is preliminary data.</text>
</comment>
<organism evidence="4 5">
    <name type="scientific">Vagococcus allomyrinae</name>
    <dbReference type="NCBI Taxonomy" id="2794353"/>
    <lineage>
        <taxon>Bacteria</taxon>
        <taxon>Bacillati</taxon>
        <taxon>Bacillota</taxon>
        <taxon>Bacilli</taxon>
        <taxon>Lactobacillales</taxon>
        <taxon>Enterococcaceae</taxon>
        <taxon>Vagococcus</taxon>
    </lineage>
</organism>
<evidence type="ECO:0000313" key="4">
    <source>
        <dbReference type="EMBL" id="MBP1042791.1"/>
    </source>
</evidence>
<feature type="domain" description="CAAX prenyl protease 2/Lysostaphin resistance protein A-like" evidence="3">
    <location>
        <begin position="155"/>
        <end position="242"/>
    </location>
</feature>
<dbReference type="RefSeq" id="WP_209530320.1">
    <property type="nucleotide sequence ID" value="NZ_JAEEGA010000012.1"/>
</dbReference>
<dbReference type="PANTHER" id="PTHR36435">
    <property type="entry name" value="SLR1288 PROTEIN"/>
    <property type="match status" value="1"/>
</dbReference>
<feature type="transmembrane region" description="Helical" evidence="2">
    <location>
        <begin position="113"/>
        <end position="134"/>
    </location>
</feature>
<dbReference type="AlphaFoldDB" id="A0A940SX20"/>
<reference evidence="4" key="1">
    <citation type="submission" date="2020-12" db="EMBL/GenBank/DDBJ databases">
        <title>Vagococcus allomyrinae sp. nov. and Enterococcus lavae sp. nov., isolated from the larvae of Allomyrina dichotoma.</title>
        <authorList>
            <person name="Lee S.D."/>
        </authorList>
    </citation>
    <scope>NUCLEOTIDE SEQUENCE</scope>
    <source>
        <strain evidence="4">BWB3-3</strain>
    </source>
</reference>
<feature type="transmembrane region" description="Helical" evidence="2">
    <location>
        <begin position="73"/>
        <end position="92"/>
    </location>
</feature>
<keyword evidence="2" id="KW-0812">Transmembrane</keyword>
<dbReference type="GO" id="GO:0004175">
    <property type="term" value="F:endopeptidase activity"/>
    <property type="evidence" value="ECO:0007669"/>
    <property type="project" value="UniProtKB-ARBA"/>
</dbReference>
<dbReference type="GO" id="GO:0080120">
    <property type="term" value="P:CAAX-box protein maturation"/>
    <property type="evidence" value="ECO:0007669"/>
    <property type="project" value="UniProtKB-ARBA"/>
</dbReference>
<feature type="transmembrane region" description="Helical" evidence="2">
    <location>
        <begin position="149"/>
        <end position="169"/>
    </location>
</feature>
<keyword evidence="4" id="KW-0645">Protease</keyword>
<feature type="transmembrane region" description="Helical" evidence="2">
    <location>
        <begin position="181"/>
        <end position="200"/>
    </location>
</feature>
<dbReference type="InterPro" id="IPR003675">
    <property type="entry name" value="Rce1/LyrA-like_dom"/>
</dbReference>
<keyword evidence="4" id="KW-0378">Hydrolase</keyword>
<dbReference type="GO" id="GO:0008237">
    <property type="term" value="F:metallopeptidase activity"/>
    <property type="evidence" value="ECO:0007669"/>
    <property type="project" value="UniProtKB-KW"/>
</dbReference>
<accession>A0A940SX20</accession>
<comment type="similarity">
    <text evidence="1">Belongs to the UPF0177 family.</text>
</comment>
<dbReference type="EMBL" id="JAEEGA010000012">
    <property type="protein sequence ID" value="MBP1042791.1"/>
    <property type="molecule type" value="Genomic_DNA"/>
</dbReference>
<evidence type="ECO:0000256" key="1">
    <source>
        <dbReference type="ARBA" id="ARBA00009067"/>
    </source>
</evidence>
<name>A0A940SX20_9ENTE</name>